<evidence type="ECO:0000256" key="5">
    <source>
        <dbReference type="ARBA" id="ARBA00023136"/>
    </source>
</evidence>
<protein>
    <recommendedName>
        <fullName evidence="7">GtrA/DPMS transmembrane domain-containing protein</fullName>
    </recommendedName>
</protein>
<evidence type="ECO:0000256" key="1">
    <source>
        <dbReference type="ARBA" id="ARBA00004141"/>
    </source>
</evidence>
<evidence type="ECO:0000256" key="6">
    <source>
        <dbReference type="SAM" id="Phobius"/>
    </source>
</evidence>
<keyword evidence="5 6" id="KW-0472">Membrane</keyword>
<accession>A0A1F6P1Z2</accession>
<comment type="subcellular location">
    <subcellularLocation>
        <location evidence="1">Membrane</location>
        <topology evidence="1">Multi-pass membrane protein</topology>
    </subcellularLocation>
</comment>
<feature type="transmembrane region" description="Helical" evidence="6">
    <location>
        <begin position="119"/>
        <end position="139"/>
    </location>
</feature>
<proteinExistence type="inferred from homology"/>
<evidence type="ECO:0000256" key="2">
    <source>
        <dbReference type="ARBA" id="ARBA00009399"/>
    </source>
</evidence>
<dbReference type="PANTHER" id="PTHR38459:SF1">
    <property type="entry name" value="PROPHAGE BACTOPRENOL-LINKED GLUCOSE TRANSLOCASE HOMOLOG"/>
    <property type="match status" value="1"/>
</dbReference>
<feature type="transmembrane region" description="Helical" evidence="6">
    <location>
        <begin position="16"/>
        <end position="38"/>
    </location>
</feature>
<reference evidence="8 9" key="1">
    <citation type="journal article" date="2016" name="Nat. Commun.">
        <title>Thousands of microbial genomes shed light on interconnected biogeochemical processes in an aquifer system.</title>
        <authorList>
            <person name="Anantharaman K."/>
            <person name="Brown C.T."/>
            <person name="Hug L.A."/>
            <person name="Sharon I."/>
            <person name="Castelle C.J."/>
            <person name="Probst A.J."/>
            <person name="Thomas B.C."/>
            <person name="Singh A."/>
            <person name="Wilkins M.J."/>
            <person name="Karaoz U."/>
            <person name="Brodie E.L."/>
            <person name="Williams K.H."/>
            <person name="Hubbard S.S."/>
            <person name="Banfield J.F."/>
        </authorList>
    </citation>
    <scope>NUCLEOTIDE SEQUENCE [LARGE SCALE GENOMIC DNA]</scope>
</reference>
<feature type="domain" description="GtrA/DPMS transmembrane" evidence="7">
    <location>
        <begin position="18"/>
        <end position="143"/>
    </location>
</feature>
<sequence>MLTNVVKKLWSMRVQFAKYFTIGIGAVVLDIWSLHFLVNLHINPILSIVINQLVIINLVFLLNKYWAFGSKGVTHQQIIRFYLVAGFNYLFAITWMYIFTSLINLHQYIQYIGISQTNYYLVVRLINVAMAVSWNFLLYKFFVYRQEVGDVNKLAPDQVS</sequence>
<evidence type="ECO:0000313" key="9">
    <source>
        <dbReference type="Proteomes" id="UP000178490"/>
    </source>
</evidence>
<dbReference type="AlphaFoldDB" id="A0A1F6P1Z2"/>
<gene>
    <name evidence="8" type="ORF">A2537_03450</name>
</gene>
<dbReference type="InterPro" id="IPR051401">
    <property type="entry name" value="GtrA_CellWall_Glycosyl"/>
</dbReference>
<comment type="similarity">
    <text evidence="2">Belongs to the GtrA family.</text>
</comment>
<evidence type="ECO:0000313" key="8">
    <source>
        <dbReference type="EMBL" id="OGH90186.1"/>
    </source>
</evidence>
<feature type="transmembrane region" description="Helical" evidence="6">
    <location>
        <begin position="44"/>
        <end position="66"/>
    </location>
</feature>
<feature type="transmembrane region" description="Helical" evidence="6">
    <location>
        <begin position="78"/>
        <end position="99"/>
    </location>
</feature>
<comment type="caution">
    <text evidence="8">The sequence shown here is derived from an EMBL/GenBank/DDBJ whole genome shotgun (WGS) entry which is preliminary data.</text>
</comment>
<organism evidence="8 9">
    <name type="scientific">Candidatus Magasanikbacteria bacterium RIFOXYD2_FULL_36_9</name>
    <dbReference type="NCBI Taxonomy" id="1798707"/>
    <lineage>
        <taxon>Bacteria</taxon>
        <taxon>Candidatus Magasanikiibacteriota</taxon>
    </lineage>
</organism>
<evidence type="ECO:0000256" key="4">
    <source>
        <dbReference type="ARBA" id="ARBA00022989"/>
    </source>
</evidence>
<name>A0A1F6P1Z2_9BACT</name>
<dbReference type="PANTHER" id="PTHR38459">
    <property type="entry name" value="PROPHAGE BACTOPRENOL-LINKED GLUCOSE TRANSLOCASE HOMOLOG"/>
    <property type="match status" value="1"/>
</dbReference>
<dbReference type="GO" id="GO:0005886">
    <property type="term" value="C:plasma membrane"/>
    <property type="evidence" value="ECO:0007669"/>
    <property type="project" value="TreeGrafter"/>
</dbReference>
<evidence type="ECO:0000259" key="7">
    <source>
        <dbReference type="Pfam" id="PF04138"/>
    </source>
</evidence>
<keyword evidence="4 6" id="KW-1133">Transmembrane helix</keyword>
<keyword evidence="3 6" id="KW-0812">Transmembrane</keyword>
<dbReference type="EMBL" id="MFRC01000004">
    <property type="protein sequence ID" value="OGH90186.1"/>
    <property type="molecule type" value="Genomic_DNA"/>
</dbReference>
<dbReference type="InterPro" id="IPR007267">
    <property type="entry name" value="GtrA_DPMS_TM"/>
</dbReference>
<dbReference type="Proteomes" id="UP000178490">
    <property type="component" value="Unassembled WGS sequence"/>
</dbReference>
<dbReference type="Pfam" id="PF04138">
    <property type="entry name" value="GtrA_DPMS_TM"/>
    <property type="match status" value="1"/>
</dbReference>
<evidence type="ECO:0000256" key="3">
    <source>
        <dbReference type="ARBA" id="ARBA00022692"/>
    </source>
</evidence>
<dbReference type="GO" id="GO:0000271">
    <property type="term" value="P:polysaccharide biosynthetic process"/>
    <property type="evidence" value="ECO:0007669"/>
    <property type="project" value="InterPro"/>
</dbReference>